<evidence type="ECO:0000256" key="1">
    <source>
        <dbReference type="ARBA" id="ARBA00006484"/>
    </source>
</evidence>
<reference evidence="5" key="1">
    <citation type="journal article" date="2019" name="Int. J. Syst. Evol. Microbiol.">
        <title>The Global Catalogue of Microorganisms (GCM) 10K type strain sequencing project: providing services to taxonomists for standard genome sequencing and annotation.</title>
        <authorList>
            <consortium name="The Broad Institute Genomics Platform"/>
            <consortium name="The Broad Institute Genome Sequencing Center for Infectious Disease"/>
            <person name="Wu L."/>
            <person name="Ma J."/>
        </authorList>
    </citation>
    <scope>NUCLEOTIDE SEQUENCE [LARGE SCALE GENOMIC DNA]</scope>
    <source>
        <strain evidence="5">KCTC 62164</strain>
    </source>
</reference>
<name>A0ABV7D233_9PROT</name>
<dbReference type="PRINTS" id="PR00081">
    <property type="entry name" value="GDHRDH"/>
</dbReference>
<evidence type="ECO:0000256" key="2">
    <source>
        <dbReference type="ARBA" id="ARBA00023002"/>
    </source>
</evidence>
<keyword evidence="2 4" id="KW-0560">Oxidoreductase</keyword>
<dbReference type="EC" id="1.3.1.87" evidence="4"/>
<dbReference type="PRINTS" id="PR00080">
    <property type="entry name" value="SDRFAMILY"/>
</dbReference>
<keyword evidence="5" id="KW-1185">Reference proteome</keyword>
<dbReference type="InterPro" id="IPR036291">
    <property type="entry name" value="NAD(P)-bd_dom_sf"/>
</dbReference>
<sequence length="272" mass="28555">MGCLENYVVVVTGGGTGIGLAVVDKYLTEGAQVVVLQRGQKGIDALRRSYGDSVPVVQGDVTNYRDNERVVQAALDHFGKLDVFVANAGVYDFFKPFEDMPASELEKTYNYIFDINVKGNLYGAHAAASALRASKGSLIFSASSSSFYAGGGGAVYVASKHALVGLVKQLAFELAPDVRVNAVAPGGTNTPLGGVPDSEGNTQRLDAVPGFADMVAKTVPLGFLSEPHHHTAIYTLLACREQSGFMTGAIIPSDGGLVVRGGGRRRPKNSAE</sequence>
<dbReference type="PANTHER" id="PTHR43008">
    <property type="entry name" value="BENZIL REDUCTASE"/>
    <property type="match status" value="1"/>
</dbReference>
<evidence type="ECO:0000313" key="5">
    <source>
        <dbReference type="Proteomes" id="UP001595444"/>
    </source>
</evidence>
<proteinExistence type="inferred from homology"/>
<organism evidence="4 5">
    <name type="scientific">Kordiimonas pumila</name>
    <dbReference type="NCBI Taxonomy" id="2161677"/>
    <lineage>
        <taxon>Bacteria</taxon>
        <taxon>Pseudomonadati</taxon>
        <taxon>Pseudomonadota</taxon>
        <taxon>Alphaproteobacteria</taxon>
        <taxon>Kordiimonadales</taxon>
        <taxon>Kordiimonadaceae</taxon>
        <taxon>Kordiimonas</taxon>
    </lineage>
</organism>
<gene>
    <name evidence="4" type="primary">hcaB</name>
    <name evidence="4" type="ORF">ACFOKA_01990</name>
</gene>
<dbReference type="InterPro" id="IPR020904">
    <property type="entry name" value="Sc_DH/Rdtase_CS"/>
</dbReference>
<comment type="caution">
    <text evidence="4">The sequence shown here is derived from an EMBL/GenBank/DDBJ whole genome shotgun (WGS) entry which is preliminary data.</text>
</comment>
<dbReference type="NCBIfam" id="NF004849">
    <property type="entry name" value="PRK06200.1"/>
    <property type="match status" value="1"/>
</dbReference>
<dbReference type="EMBL" id="JBHRSL010000002">
    <property type="protein sequence ID" value="MFC3050667.1"/>
    <property type="molecule type" value="Genomic_DNA"/>
</dbReference>
<dbReference type="Pfam" id="PF00106">
    <property type="entry name" value="adh_short"/>
    <property type="match status" value="1"/>
</dbReference>
<evidence type="ECO:0000256" key="3">
    <source>
        <dbReference type="RuleBase" id="RU000363"/>
    </source>
</evidence>
<dbReference type="InterPro" id="IPR002347">
    <property type="entry name" value="SDR_fam"/>
</dbReference>
<dbReference type="PANTHER" id="PTHR43008:SF4">
    <property type="entry name" value="CHAIN DEHYDROGENASE, PUTATIVE (AFU_ORTHOLOGUE AFUA_4G08710)-RELATED"/>
    <property type="match status" value="1"/>
</dbReference>
<accession>A0ABV7D233</accession>
<dbReference type="SUPFAM" id="SSF51735">
    <property type="entry name" value="NAD(P)-binding Rossmann-fold domains"/>
    <property type="match status" value="1"/>
</dbReference>
<dbReference type="GO" id="GO:0018498">
    <property type="term" value="F:2,3-dihydroxy-2,3-dihydro-phenylpropionate dehydrogenase activity"/>
    <property type="evidence" value="ECO:0007669"/>
    <property type="project" value="UniProtKB-EC"/>
</dbReference>
<dbReference type="Gene3D" id="3.40.50.720">
    <property type="entry name" value="NAD(P)-binding Rossmann-like Domain"/>
    <property type="match status" value="1"/>
</dbReference>
<protein>
    <submittedName>
        <fullName evidence="4">3-(Cis-5,6-dihydroxycyclohexa-1, 3-dien-1-yl)propanoate dehydrogenase</fullName>
        <ecNumber evidence="4">1.3.1.87</ecNumber>
    </submittedName>
</protein>
<comment type="similarity">
    <text evidence="1 3">Belongs to the short-chain dehydrogenases/reductases (SDR) family.</text>
</comment>
<dbReference type="PROSITE" id="PS00061">
    <property type="entry name" value="ADH_SHORT"/>
    <property type="match status" value="1"/>
</dbReference>
<dbReference type="Proteomes" id="UP001595444">
    <property type="component" value="Unassembled WGS sequence"/>
</dbReference>
<evidence type="ECO:0000313" key="4">
    <source>
        <dbReference type="EMBL" id="MFC3050667.1"/>
    </source>
</evidence>
<dbReference type="RefSeq" id="WP_194212838.1">
    <property type="nucleotide sequence ID" value="NZ_CP061205.1"/>
</dbReference>